<keyword evidence="5 8" id="KW-0812">Transmembrane</keyword>
<evidence type="ECO:0000256" key="8">
    <source>
        <dbReference type="SAM" id="Phobius"/>
    </source>
</evidence>
<evidence type="ECO:0000256" key="2">
    <source>
        <dbReference type="ARBA" id="ARBA00004651"/>
    </source>
</evidence>
<dbReference type="PANTHER" id="PTHR42770:SF8">
    <property type="entry name" value="PUTRESCINE IMPORTER PUUP"/>
    <property type="match status" value="1"/>
</dbReference>
<dbReference type="InterPro" id="IPR002293">
    <property type="entry name" value="AA/rel_permease1"/>
</dbReference>
<keyword evidence="7 8" id="KW-0472">Membrane</keyword>
<name>A0ABT6KTM4_9MYCO</name>
<feature type="transmembrane region" description="Helical" evidence="8">
    <location>
        <begin position="289"/>
        <end position="314"/>
    </location>
</feature>
<comment type="similarity">
    <text evidence="3">Belongs to the amino acid-polyamine-organocation (APC) superfamily.</text>
</comment>
<evidence type="ECO:0000256" key="4">
    <source>
        <dbReference type="ARBA" id="ARBA00022475"/>
    </source>
</evidence>
<dbReference type="Gene3D" id="1.20.1740.10">
    <property type="entry name" value="Amino acid/polyamine transporter I"/>
    <property type="match status" value="1"/>
</dbReference>
<feature type="transmembrane region" description="Helical" evidence="8">
    <location>
        <begin position="234"/>
        <end position="256"/>
    </location>
</feature>
<feature type="transmembrane region" description="Helical" evidence="8">
    <location>
        <begin position="335"/>
        <end position="357"/>
    </location>
</feature>
<feature type="transmembrane region" description="Helical" evidence="8">
    <location>
        <begin position="200"/>
        <end position="222"/>
    </location>
</feature>
<protein>
    <submittedName>
        <fullName evidence="9">Putrescine importer</fullName>
    </submittedName>
</protein>
<gene>
    <name evidence="9" type="ORF">M2272_000698</name>
</gene>
<accession>A0ABT6KTM4</accession>
<keyword evidence="4" id="KW-1003">Cell membrane</keyword>
<dbReference type="Proteomes" id="UP001160130">
    <property type="component" value="Unassembled WGS sequence"/>
</dbReference>
<evidence type="ECO:0000256" key="1">
    <source>
        <dbReference type="ARBA" id="ARBA00002249"/>
    </source>
</evidence>
<dbReference type="PIRSF" id="PIRSF006060">
    <property type="entry name" value="AA_transporter"/>
    <property type="match status" value="1"/>
</dbReference>
<feature type="transmembrane region" description="Helical" evidence="8">
    <location>
        <begin position="92"/>
        <end position="110"/>
    </location>
</feature>
<dbReference type="InterPro" id="IPR050367">
    <property type="entry name" value="APC_superfamily"/>
</dbReference>
<feature type="transmembrane region" description="Helical" evidence="8">
    <location>
        <begin position="161"/>
        <end position="180"/>
    </location>
</feature>
<evidence type="ECO:0000313" key="10">
    <source>
        <dbReference type="Proteomes" id="UP001160130"/>
    </source>
</evidence>
<feature type="transmembrane region" description="Helical" evidence="8">
    <location>
        <begin position="130"/>
        <end position="149"/>
    </location>
</feature>
<evidence type="ECO:0000256" key="7">
    <source>
        <dbReference type="ARBA" id="ARBA00023136"/>
    </source>
</evidence>
<dbReference type="EMBL" id="JARXVE010000001">
    <property type="protein sequence ID" value="MDH6194077.1"/>
    <property type="molecule type" value="Genomic_DNA"/>
</dbReference>
<evidence type="ECO:0000256" key="5">
    <source>
        <dbReference type="ARBA" id="ARBA00022692"/>
    </source>
</evidence>
<evidence type="ECO:0000313" key="9">
    <source>
        <dbReference type="EMBL" id="MDH6194077.1"/>
    </source>
</evidence>
<dbReference type="RefSeq" id="WP_280830727.1">
    <property type="nucleotide sequence ID" value="NZ_JARXVE010000001.1"/>
</dbReference>
<dbReference type="PANTHER" id="PTHR42770">
    <property type="entry name" value="AMINO ACID TRANSPORTER-RELATED"/>
    <property type="match status" value="1"/>
</dbReference>
<evidence type="ECO:0000256" key="3">
    <source>
        <dbReference type="ARBA" id="ARBA00009523"/>
    </source>
</evidence>
<proteinExistence type="inferred from homology"/>
<feature type="transmembrane region" description="Helical" evidence="8">
    <location>
        <begin position="20"/>
        <end position="39"/>
    </location>
</feature>
<dbReference type="Pfam" id="PF13520">
    <property type="entry name" value="AA_permease_2"/>
    <property type="match status" value="1"/>
</dbReference>
<reference evidence="9 10" key="1">
    <citation type="submission" date="2023-04" db="EMBL/GenBank/DDBJ databases">
        <title>Forest soil microbial communities from Buena Vista Peninsula, Colon Province, Panama.</title>
        <authorList>
            <person name="Bouskill N."/>
        </authorList>
    </citation>
    <scope>NUCLEOTIDE SEQUENCE [LARGE SCALE GENOMIC DNA]</scope>
    <source>
        <strain evidence="9 10">AC80</strain>
    </source>
</reference>
<comment type="caution">
    <text evidence="9">The sequence shown here is derived from an EMBL/GenBank/DDBJ whole genome shotgun (WGS) entry which is preliminary data.</text>
</comment>
<keyword evidence="10" id="KW-1185">Reference proteome</keyword>
<feature type="transmembrane region" description="Helical" evidence="8">
    <location>
        <begin position="51"/>
        <end position="71"/>
    </location>
</feature>
<feature type="transmembrane region" description="Helical" evidence="8">
    <location>
        <begin position="396"/>
        <end position="415"/>
    </location>
</feature>
<feature type="transmembrane region" description="Helical" evidence="8">
    <location>
        <begin position="421"/>
        <end position="440"/>
    </location>
</feature>
<keyword evidence="6 8" id="KW-1133">Transmembrane helix</keyword>
<comment type="function">
    <text evidence="1">Probable amino-acid or metabolite transport protein.</text>
</comment>
<feature type="transmembrane region" description="Helical" evidence="8">
    <location>
        <begin position="363"/>
        <end position="384"/>
    </location>
</feature>
<comment type="subcellular location">
    <subcellularLocation>
        <location evidence="2">Cell membrane</location>
        <topology evidence="2">Multi-pass membrane protein</topology>
    </subcellularLocation>
</comment>
<sequence length="466" mass="50680">MSAVTSQTTGRSTAHLSRSLGLWAIVGLGLGYMTPMTVFDTFGIVSEETNGVVPLAYIFALVAMIFTAISYGRMTRAYPSAGSAYTYSSETIHPNFGFLVGWSSLLDYLLLPMVNAVIARIYFESFFPDAPSWVFVVGYVVVITALNYWSMKGTSRINGILVVFQVVLIGAFLVLAFLELRHGVGHGTIFTLAPLVHEGVQLQAVIAGATVVCFSFIGFDAITMYSEEAKSPNIVPRAIVLSLLIGGAIFFIAAWFSQSVFPTLEGFEVTDDTLPEMALKVGGTLFKVFFVSAALAAIVASSLASHASVARMMYVMGRNGKGRFSRYLSYIHPRFVTPTHAVVIVGIVSLLAVKFTLEFASSMINFGALIAFTIVNLTVIVFFAVRLGRRRTVKDIFTNIVLPAIGMCLTAVLWINLHFDALLYGSIWLAVGICVLLYITRGLRQPLTMRIEEQTLAEESPVGAEP</sequence>
<organism evidence="9 10">
    <name type="scientific">Mycolicibacterium frederiksbergense</name>
    <dbReference type="NCBI Taxonomy" id="117567"/>
    <lineage>
        <taxon>Bacteria</taxon>
        <taxon>Bacillati</taxon>
        <taxon>Actinomycetota</taxon>
        <taxon>Actinomycetes</taxon>
        <taxon>Mycobacteriales</taxon>
        <taxon>Mycobacteriaceae</taxon>
        <taxon>Mycolicibacterium</taxon>
    </lineage>
</organism>
<evidence type="ECO:0000256" key="6">
    <source>
        <dbReference type="ARBA" id="ARBA00022989"/>
    </source>
</evidence>